<organism evidence="2 3">
    <name type="scientific">Pararge aegeria aegeria</name>
    <dbReference type="NCBI Taxonomy" id="348720"/>
    <lineage>
        <taxon>Eukaryota</taxon>
        <taxon>Metazoa</taxon>
        <taxon>Ecdysozoa</taxon>
        <taxon>Arthropoda</taxon>
        <taxon>Hexapoda</taxon>
        <taxon>Insecta</taxon>
        <taxon>Pterygota</taxon>
        <taxon>Neoptera</taxon>
        <taxon>Endopterygota</taxon>
        <taxon>Lepidoptera</taxon>
        <taxon>Glossata</taxon>
        <taxon>Ditrysia</taxon>
        <taxon>Papilionoidea</taxon>
        <taxon>Nymphalidae</taxon>
        <taxon>Satyrinae</taxon>
        <taxon>Satyrini</taxon>
        <taxon>Parargina</taxon>
        <taxon>Pararge</taxon>
    </lineage>
</organism>
<reference evidence="2" key="1">
    <citation type="submission" date="2022-03" db="EMBL/GenBank/DDBJ databases">
        <authorList>
            <person name="Lindestad O."/>
        </authorList>
    </citation>
    <scope>NUCLEOTIDE SEQUENCE</scope>
</reference>
<keyword evidence="3" id="KW-1185">Reference proteome</keyword>
<feature type="compositionally biased region" description="Basic and acidic residues" evidence="1">
    <location>
        <begin position="70"/>
        <end position="86"/>
    </location>
</feature>
<protein>
    <submittedName>
        <fullName evidence="2">Jg13102 protein</fullName>
    </submittedName>
</protein>
<gene>
    <name evidence="2" type="primary">jg13102</name>
    <name evidence="2" type="ORF">PAEG_LOCUS11296</name>
</gene>
<dbReference type="OrthoDB" id="7474469at2759"/>
<feature type="compositionally biased region" description="Polar residues" evidence="1">
    <location>
        <begin position="283"/>
        <end position="323"/>
    </location>
</feature>
<dbReference type="Proteomes" id="UP000838756">
    <property type="component" value="Unassembled WGS sequence"/>
</dbReference>
<dbReference type="EMBL" id="CAKXAJ010024946">
    <property type="protein sequence ID" value="CAH2233170.1"/>
    <property type="molecule type" value="Genomic_DNA"/>
</dbReference>
<feature type="region of interest" description="Disordered" evidence="1">
    <location>
        <begin position="264"/>
        <end position="323"/>
    </location>
</feature>
<comment type="caution">
    <text evidence="2">The sequence shown here is derived from an EMBL/GenBank/DDBJ whole genome shotgun (WGS) entry which is preliminary data.</text>
</comment>
<feature type="compositionally biased region" description="Low complexity" evidence="1">
    <location>
        <begin position="199"/>
        <end position="218"/>
    </location>
</feature>
<feature type="region of interest" description="Disordered" evidence="1">
    <location>
        <begin position="56"/>
        <end position="91"/>
    </location>
</feature>
<evidence type="ECO:0000313" key="2">
    <source>
        <dbReference type="EMBL" id="CAH2233170.1"/>
    </source>
</evidence>
<name>A0A8S4RAV5_9NEOP</name>
<evidence type="ECO:0000313" key="3">
    <source>
        <dbReference type="Proteomes" id="UP000838756"/>
    </source>
</evidence>
<feature type="region of interest" description="Disordered" evidence="1">
    <location>
        <begin position="197"/>
        <end position="222"/>
    </location>
</feature>
<proteinExistence type="predicted"/>
<sequence>MGDVHFTKTYVFKLYDNNIILKLILELIDLTFKMAQVLLLLFGIIVFQGCSEAAPNEKSHPADGAGEDVTLDHEPHSHNHQTRDNDASQNQRQKRFYDYVGFDYPPYDFPNYPYPSQPHYSKRDDTRNTAVYGTEDALSLIFRRLREILRDVRYQNVPRPVQTPVPAYIPFVYIPQFDCGCTSNNQGPAPPVNYPNPQPTNSYTPSTETTTTSNTVYPLGNRFGLDDNKRNWGLMTNKPDLNNIGTEGDGSRPINFNPVLSEEPLEVPVPPVDHGTVQAGAESEQNSNPIVPSPQLQNTPAPSFQPSRPIASGNQQSTPSTSFKKNIPSLCDGAIIRCCNQIQITDKCFELQGCEDPSIYGNPCDAEVQLKVINKFQAFHKTRRG</sequence>
<accession>A0A8S4RAV5</accession>
<evidence type="ECO:0000256" key="1">
    <source>
        <dbReference type="SAM" id="MobiDB-lite"/>
    </source>
</evidence>
<dbReference type="AlphaFoldDB" id="A0A8S4RAV5"/>